<sequence length="311" mass="34583">MAEEYGGLKANLDSEGWTFLGFMRLLAVISASVFLLPLQYVMVKFFPRVWWPVAGMWHRTMCRILGITVRITSRNLDAHLTHKGSILYAANHISWLDIIVLGGHLENASFIAKSEVAGWGFVGTMCNLHKTIFVNRARRSESLKQRDALVERVQEGHSLILFPEGTSTDGMRVAPFKSALFSVAEQADEACDHELLIQPVTLAYTEVNGMPLVRSQKPWVAWLGDVELFQHLRQALGRARIEALVEFHAPVTVAEAGSRKALAAYCEQEVRQGLERAHRAEMRLGPREFNGVLPPSGAPDESLIDNGAEPA</sequence>
<keyword evidence="4" id="KW-0443">Lipid metabolism</keyword>
<feature type="transmembrane region" description="Helical" evidence="7">
    <location>
        <begin position="17"/>
        <end position="38"/>
    </location>
</feature>
<keyword evidence="7" id="KW-1133">Transmembrane helix</keyword>
<accession>A0A1G7EAH4</accession>
<evidence type="ECO:0000259" key="8">
    <source>
        <dbReference type="SMART" id="SM00563"/>
    </source>
</evidence>
<dbReference type="RefSeq" id="WP_068301281.1">
    <property type="nucleotide sequence ID" value="NZ_DAIOMO010000002.1"/>
</dbReference>
<dbReference type="GO" id="GO:0006654">
    <property type="term" value="P:phosphatidic acid biosynthetic process"/>
    <property type="evidence" value="ECO:0007669"/>
    <property type="project" value="TreeGrafter"/>
</dbReference>
<dbReference type="Pfam" id="PF01553">
    <property type="entry name" value="Acyltransferase"/>
    <property type="match status" value="1"/>
</dbReference>
<evidence type="ECO:0000256" key="1">
    <source>
        <dbReference type="ARBA" id="ARBA00005189"/>
    </source>
</evidence>
<evidence type="ECO:0000313" key="10">
    <source>
        <dbReference type="Proteomes" id="UP000183685"/>
    </source>
</evidence>
<dbReference type="SMART" id="SM00563">
    <property type="entry name" value="PlsC"/>
    <property type="match status" value="1"/>
</dbReference>
<dbReference type="PANTHER" id="PTHR10434">
    <property type="entry name" value="1-ACYL-SN-GLYCEROL-3-PHOSPHATE ACYLTRANSFERASE"/>
    <property type="match status" value="1"/>
</dbReference>
<evidence type="ECO:0000256" key="2">
    <source>
        <dbReference type="ARBA" id="ARBA00022516"/>
    </source>
</evidence>
<evidence type="ECO:0000256" key="6">
    <source>
        <dbReference type="SAM" id="MobiDB-lite"/>
    </source>
</evidence>
<feature type="domain" description="Phospholipid/glycerol acyltransferase" evidence="8">
    <location>
        <begin position="86"/>
        <end position="205"/>
    </location>
</feature>
<dbReference type="STRING" id="637679.GCA_001550055_00144"/>
<organism evidence="9 10">
    <name type="scientific">Kordiimonas lacus</name>
    <dbReference type="NCBI Taxonomy" id="637679"/>
    <lineage>
        <taxon>Bacteria</taxon>
        <taxon>Pseudomonadati</taxon>
        <taxon>Pseudomonadota</taxon>
        <taxon>Alphaproteobacteria</taxon>
        <taxon>Kordiimonadales</taxon>
        <taxon>Kordiimonadaceae</taxon>
        <taxon>Kordiimonas</taxon>
    </lineage>
</organism>
<dbReference type="Proteomes" id="UP000183685">
    <property type="component" value="Unassembled WGS sequence"/>
</dbReference>
<keyword evidence="7" id="KW-0812">Transmembrane</keyword>
<protein>
    <submittedName>
        <fullName evidence="9">1-acyl-sn-glycerol-3-phosphate acyltransferase</fullName>
    </submittedName>
</protein>
<comment type="pathway">
    <text evidence="1">Lipid metabolism.</text>
</comment>
<keyword evidence="10" id="KW-1185">Reference proteome</keyword>
<dbReference type="EMBL" id="FNAK01000008">
    <property type="protein sequence ID" value="SDE60681.1"/>
    <property type="molecule type" value="Genomic_DNA"/>
</dbReference>
<evidence type="ECO:0000256" key="7">
    <source>
        <dbReference type="SAM" id="Phobius"/>
    </source>
</evidence>
<dbReference type="CDD" id="cd07989">
    <property type="entry name" value="LPLAT_AGPAT-like"/>
    <property type="match status" value="1"/>
</dbReference>
<dbReference type="OrthoDB" id="9806880at2"/>
<evidence type="ECO:0000313" key="9">
    <source>
        <dbReference type="EMBL" id="SDE60681.1"/>
    </source>
</evidence>
<dbReference type="PANTHER" id="PTHR10434:SF64">
    <property type="entry name" value="1-ACYL-SN-GLYCEROL-3-PHOSPHATE ACYLTRANSFERASE-RELATED"/>
    <property type="match status" value="1"/>
</dbReference>
<name>A0A1G7EAH4_9PROT</name>
<reference evidence="9 10" key="1">
    <citation type="submission" date="2016-10" db="EMBL/GenBank/DDBJ databases">
        <authorList>
            <person name="de Groot N.N."/>
        </authorList>
    </citation>
    <scope>NUCLEOTIDE SEQUENCE [LARGE SCALE GENOMIC DNA]</scope>
    <source>
        <strain evidence="9 10">CGMCC 1.9109</strain>
    </source>
</reference>
<evidence type="ECO:0000256" key="3">
    <source>
        <dbReference type="ARBA" id="ARBA00022679"/>
    </source>
</evidence>
<dbReference type="AlphaFoldDB" id="A0A1G7EAH4"/>
<dbReference type="GO" id="GO:0003841">
    <property type="term" value="F:1-acylglycerol-3-phosphate O-acyltransferase activity"/>
    <property type="evidence" value="ECO:0007669"/>
    <property type="project" value="TreeGrafter"/>
</dbReference>
<keyword evidence="7" id="KW-0472">Membrane</keyword>
<gene>
    <name evidence="9" type="ORF">SAMN04488071_3365</name>
</gene>
<feature type="region of interest" description="Disordered" evidence="6">
    <location>
        <begin position="287"/>
        <end position="311"/>
    </location>
</feature>
<dbReference type="SUPFAM" id="SSF69593">
    <property type="entry name" value="Glycerol-3-phosphate (1)-acyltransferase"/>
    <property type="match status" value="1"/>
</dbReference>
<evidence type="ECO:0000256" key="4">
    <source>
        <dbReference type="ARBA" id="ARBA00023098"/>
    </source>
</evidence>
<evidence type="ECO:0000256" key="5">
    <source>
        <dbReference type="ARBA" id="ARBA00023315"/>
    </source>
</evidence>
<dbReference type="InterPro" id="IPR002123">
    <property type="entry name" value="Plipid/glycerol_acylTrfase"/>
</dbReference>
<keyword evidence="3 9" id="KW-0808">Transferase</keyword>
<proteinExistence type="predicted"/>
<keyword evidence="2" id="KW-0444">Lipid biosynthesis</keyword>
<keyword evidence="5 9" id="KW-0012">Acyltransferase</keyword>